<organism evidence="2 3">
    <name type="scientific">Nonomuraea thailandensis</name>
    <dbReference type="NCBI Taxonomy" id="1188745"/>
    <lineage>
        <taxon>Bacteria</taxon>
        <taxon>Bacillati</taxon>
        <taxon>Actinomycetota</taxon>
        <taxon>Actinomycetes</taxon>
        <taxon>Streptosporangiales</taxon>
        <taxon>Streptosporangiaceae</taxon>
        <taxon>Nonomuraea</taxon>
    </lineage>
</organism>
<protein>
    <submittedName>
        <fullName evidence="2">Uncharacterized protein</fullName>
    </submittedName>
</protein>
<name>A0A9X2GBW6_9ACTN</name>
<dbReference type="EMBL" id="JAMZEB010000002">
    <property type="protein sequence ID" value="MCP2354514.1"/>
    <property type="molecule type" value="Genomic_DNA"/>
</dbReference>
<comment type="caution">
    <text evidence="2">The sequence shown here is derived from an EMBL/GenBank/DDBJ whole genome shotgun (WGS) entry which is preliminary data.</text>
</comment>
<gene>
    <name evidence="2" type="ORF">HD597_001534</name>
</gene>
<keyword evidence="1" id="KW-0732">Signal</keyword>
<keyword evidence="3" id="KW-1185">Reference proteome</keyword>
<sequence length="76" mass="8048">MRRRAQLLLATAALTTGLVTALAPVATAGRPAGLDPVPGVTGTTQAVRHALMQTGRHFYFLSDIIGGINWHNQLTL</sequence>
<dbReference type="AlphaFoldDB" id="A0A9X2GBW6"/>
<proteinExistence type="predicted"/>
<reference evidence="2" key="1">
    <citation type="submission" date="2022-06" db="EMBL/GenBank/DDBJ databases">
        <title>Sequencing the genomes of 1000 actinobacteria strains.</title>
        <authorList>
            <person name="Klenk H.-P."/>
        </authorList>
    </citation>
    <scope>NUCLEOTIDE SEQUENCE</scope>
    <source>
        <strain evidence="2">DSM 46694</strain>
    </source>
</reference>
<evidence type="ECO:0000313" key="3">
    <source>
        <dbReference type="Proteomes" id="UP001139648"/>
    </source>
</evidence>
<accession>A0A9X2GBW6</accession>
<feature type="chain" id="PRO_5040785937" evidence="1">
    <location>
        <begin position="29"/>
        <end position="76"/>
    </location>
</feature>
<dbReference type="RefSeq" id="WP_253740991.1">
    <property type="nucleotide sequence ID" value="NZ_BAABKA010000048.1"/>
</dbReference>
<evidence type="ECO:0000256" key="1">
    <source>
        <dbReference type="SAM" id="SignalP"/>
    </source>
</evidence>
<feature type="signal peptide" evidence="1">
    <location>
        <begin position="1"/>
        <end position="28"/>
    </location>
</feature>
<dbReference type="Proteomes" id="UP001139648">
    <property type="component" value="Unassembled WGS sequence"/>
</dbReference>
<evidence type="ECO:0000313" key="2">
    <source>
        <dbReference type="EMBL" id="MCP2354514.1"/>
    </source>
</evidence>